<gene>
    <name evidence="3" type="ORF">Salat_0230300</name>
</gene>
<proteinExistence type="predicted"/>
<dbReference type="GO" id="GO:0003723">
    <property type="term" value="F:RNA binding"/>
    <property type="evidence" value="ECO:0007669"/>
    <property type="project" value="InterPro"/>
</dbReference>
<organism evidence="3 4">
    <name type="scientific">Sesamum alatum</name>
    <dbReference type="NCBI Taxonomy" id="300844"/>
    <lineage>
        <taxon>Eukaryota</taxon>
        <taxon>Viridiplantae</taxon>
        <taxon>Streptophyta</taxon>
        <taxon>Embryophyta</taxon>
        <taxon>Tracheophyta</taxon>
        <taxon>Spermatophyta</taxon>
        <taxon>Magnoliopsida</taxon>
        <taxon>eudicotyledons</taxon>
        <taxon>Gunneridae</taxon>
        <taxon>Pentapetalae</taxon>
        <taxon>asterids</taxon>
        <taxon>lamiids</taxon>
        <taxon>Lamiales</taxon>
        <taxon>Pedaliaceae</taxon>
        <taxon>Sesamum</taxon>
    </lineage>
</organism>
<reference evidence="3" key="1">
    <citation type="submission" date="2020-06" db="EMBL/GenBank/DDBJ databases">
        <authorList>
            <person name="Li T."/>
            <person name="Hu X."/>
            <person name="Zhang T."/>
            <person name="Song X."/>
            <person name="Zhang H."/>
            <person name="Dai N."/>
            <person name="Sheng W."/>
            <person name="Hou X."/>
            <person name="Wei L."/>
        </authorList>
    </citation>
    <scope>NUCLEOTIDE SEQUENCE</scope>
    <source>
        <strain evidence="3">3651</strain>
        <tissue evidence="3">Leaf</tissue>
    </source>
</reference>
<dbReference type="GO" id="GO:0009451">
    <property type="term" value="P:RNA modification"/>
    <property type="evidence" value="ECO:0007669"/>
    <property type="project" value="InterPro"/>
</dbReference>
<comment type="caution">
    <text evidence="3">The sequence shown here is derived from an EMBL/GenBank/DDBJ whole genome shotgun (WGS) entry which is preliminary data.</text>
</comment>
<evidence type="ECO:0000313" key="4">
    <source>
        <dbReference type="Proteomes" id="UP001293254"/>
    </source>
</evidence>
<dbReference type="InterPro" id="IPR002885">
    <property type="entry name" value="PPR_rpt"/>
</dbReference>
<dbReference type="PROSITE" id="PS51375">
    <property type="entry name" value="PPR"/>
    <property type="match status" value="1"/>
</dbReference>
<dbReference type="Gene3D" id="1.25.40.10">
    <property type="entry name" value="Tetratricopeptide repeat domain"/>
    <property type="match status" value="1"/>
</dbReference>
<protein>
    <submittedName>
        <fullName evidence="3">Pentatricopeptide repeat-containing protein, chloroplastic</fullName>
    </submittedName>
</protein>
<dbReference type="EMBL" id="JACGWO010000001">
    <property type="protein sequence ID" value="KAK4438957.1"/>
    <property type="molecule type" value="Genomic_DNA"/>
</dbReference>
<dbReference type="Pfam" id="PF13041">
    <property type="entry name" value="PPR_2"/>
    <property type="match status" value="1"/>
</dbReference>
<evidence type="ECO:0000313" key="3">
    <source>
        <dbReference type="EMBL" id="KAK4438957.1"/>
    </source>
</evidence>
<dbReference type="Proteomes" id="UP001293254">
    <property type="component" value="Unassembled WGS sequence"/>
</dbReference>
<evidence type="ECO:0000256" key="2">
    <source>
        <dbReference type="PROSITE-ProRule" id="PRU00708"/>
    </source>
</evidence>
<dbReference type="AlphaFoldDB" id="A0AAE1YZ59"/>
<reference evidence="3" key="2">
    <citation type="journal article" date="2024" name="Plant">
        <title>Genomic evolution and insights into agronomic trait innovations of Sesamum species.</title>
        <authorList>
            <person name="Miao H."/>
            <person name="Wang L."/>
            <person name="Qu L."/>
            <person name="Liu H."/>
            <person name="Sun Y."/>
            <person name="Le M."/>
            <person name="Wang Q."/>
            <person name="Wei S."/>
            <person name="Zheng Y."/>
            <person name="Lin W."/>
            <person name="Duan Y."/>
            <person name="Cao H."/>
            <person name="Xiong S."/>
            <person name="Wang X."/>
            <person name="Wei L."/>
            <person name="Li C."/>
            <person name="Ma Q."/>
            <person name="Ju M."/>
            <person name="Zhao R."/>
            <person name="Li G."/>
            <person name="Mu C."/>
            <person name="Tian Q."/>
            <person name="Mei H."/>
            <person name="Zhang T."/>
            <person name="Gao T."/>
            <person name="Zhang H."/>
        </authorList>
    </citation>
    <scope>NUCLEOTIDE SEQUENCE</scope>
    <source>
        <strain evidence="3">3651</strain>
    </source>
</reference>
<dbReference type="NCBIfam" id="TIGR00756">
    <property type="entry name" value="PPR"/>
    <property type="match status" value="1"/>
</dbReference>
<sequence>MLETNCHTIKDLKKIHAHLIKTGLAKDTVAASRVLAFCATGPARDLDYAFSVFKQIEEPNLFIWNTIIRGFCQSSDPRVAISLFVEMLVGSRVRPEKLTYPAVFKAYTQLGLAEDGAQLHGTEIFDSNKLHEFLEVMDQRYDFNVLPILNHVSNVCSSDISTAIV</sequence>
<evidence type="ECO:0000256" key="1">
    <source>
        <dbReference type="ARBA" id="ARBA00022737"/>
    </source>
</evidence>
<dbReference type="InterPro" id="IPR011990">
    <property type="entry name" value="TPR-like_helical_dom_sf"/>
</dbReference>
<accession>A0AAE1YZ59</accession>
<dbReference type="FunFam" id="1.25.40.10:FF:000470">
    <property type="entry name" value="Pentatricopeptide repeat-containing protein At5g66520"/>
    <property type="match status" value="1"/>
</dbReference>
<keyword evidence="4" id="KW-1185">Reference proteome</keyword>
<feature type="repeat" description="PPR" evidence="2">
    <location>
        <begin position="60"/>
        <end position="95"/>
    </location>
</feature>
<dbReference type="PANTHER" id="PTHR47926">
    <property type="entry name" value="PENTATRICOPEPTIDE REPEAT-CONTAINING PROTEIN"/>
    <property type="match status" value="1"/>
</dbReference>
<dbReference type="InterPro" id="IPR046960">
    <property type="entry name" value="PPR_At4g14850-like_plant"/>
</dbReference>
<name>A0AAE1YZ59_9LAMI</name>
<keyword evidence="1" id="KW-0677">Repeat</keyword>